<name>A0ABP8PTU5_9NOCA</name>
<gene>
    <name evidence="3" type="ORF">GCM10023094_56520</name>
</gene>
<dbReference type="InterPro" id="IPR052513">
    <property type="entry name" value="Thioester_dehydratase-like"/>
</dbReference>
<protein>
    <recommendedName>
        <fullName evidence="5">OB-fold protein</fullName>
    </recommendedName>
</protein>
<feature type="domain" description="ChsH2 C-terminal OB-fold" evidence="1">
    <location>
        <begin position="47"/>
        <end position="107"/>
    </location>
</feature>
<sequence length="133" mass="14964">MAVHDLLEYEEGLAVGELRGPRCLDCERHWWPPRAACIHCRSSRTEWVTLPRVGNLFTWTTVGRTSLPDFRDRTPYAVGIFELPDIGIRLVGHIRAPLYSLHIGMPFTWQVDGSPAAAPPIVWQPHPKEVGGS</sequence>
<comment type="caution">
    <text evidence="3">The sequence shown here is derived from an EMBL/GenBank/DDBJ whole genome shotgun (WGS) entry which is preliminary data.</text>
</comment>
<dbReference type="SUPFAM" id="SSF50249">
    <property type="entry name" value="Nucleic acid-binding proteins"/>
    <property type="match status" value="1"/>
</dbReference>
<evidence type="ECO:0008006" key="5">
    <source>
        <dbReference type="Google" id="ProtNLM"/>
    </source>
</evidence>
<reference evidence="4" key="1">
    <citation type="journal article" date="2019" name="Int. J. Syst. Evol. Microbiol.">
        <title>The Global Catalogue of Microorganisms (GCM) 10K type strain sequencing project: providing services to taxonomists for standard genome sequencing and annotation.</title>
        <authorList>
            <consortium name="The Broad Institute Genomics Platform"/>
            <consortium name="The Broad Institute Genome Sequencing Center for Infectious Disease"/>
            <person name="Wu L."/>
            <person name="Ma J."/>
        </authorList>
    </citation>
    <scope>NUCLEOTIDE SEQUENCE [LARGE SCALE GENOMIC DNA]</scope>
    <source>
        <strain evidence="4">JCM 32206</strain>
    </source>
</reference>
<dbReference type="Pfam" id="PF01796">
    <property type="entry name" value="OB_ChsH2_C"/>
    <property type="match status" value="1"/>
</dbReference>
<accession>A0ABP8PTU5</accession>
<dbReference type="Gene3D" id="6.10.30.10">
    <property type="match status" value="1"/>
</dbReference>
<proteinExistence type="predicted"/>
<evidence type="ECO:0000313" key="3">
    <source>
        <dbReference type="EMBL" id="GAA4491779.1"/>
    </source>
</evidence>
<keyword evidence="4" id="KW-1185">Reference proteome</keyword>
<evidence type="ECO:0000259" key="2">
    <source>
        <dbReference type="Pfam" id="PF12172"/>
    </source>
</evidence>
<organism evidence="3 4">
    <name type="scientific">Rhodococcus olei</name>
    <dbReference type="NCBI Taxonomy" id="2161675"/>
    <lineage>
        <taxon>Bacteria</taxon>
        <taxon>Bacillati</taxon>
        <taxon>Actinomycetota</taxon>
        <taxon>Actinomycetes</taxon>
        <taxon>Mycobacteriales</taxon>
        <taxon>Nocardiaceae</taxon>
        <taxon>Rhodococcus</taxon>
    </lineage>
</organism>
<dbReference type="InterPro" id="IPR012340">
    <property type="entry name" value="NA-bd_OB-fold"/>
</dbReference>
<dbReference type="PANTHER" id="PTHR34075:SF5">
    <property type="entry name" value="BLR3430 PROTEIN"/>
    <property type="match status" value="1"/>
</dbReference>
<dbReference type="InterPro" id="IPR022002">
    <property type="entry name" value="ChsH2_Znr"/>
</dbReference>
<evidence type="ECO:0000259" key="1">
    <source>
        <dbReference type="Pfam" id="PF01796"/>
    </source>
</evidence>
<dbReference type="Proteomes" id="UP001501183">
    <property type="component" value="Unassembled WGS sequence"/>
</dbReference>
<dbReference type="EMBL" id="BAABFB010000097">
    <property type="protein sequence ID" value="GAA4491779.1"/>
    <property type="molecule type" value="Genomic_DNA"/>
</dbReference>
<evidence type="ECO:0000313" key="4">
    <source>
        <dbReference type="Proteomes" id="UP001501183"/>
    </source>
</evidence>
<dbReference type="PANTHER" id="PTHR34075">
    <property type="entry name" value="BLR3430 PROTEIN"/>
    <property type="match status" value="1"/>
</dbReference>
<dbReference type="InterPro" id="IPR002878">
    <property type="entry name" value="ChsH2_C"/>
</dbReference>
<dbReference type="Pfam" id="PF12172">
    <property type="entry name" value="zf-ChsH2"/>
    <property type="match status" value="1"/>
</dbReference>
<dbReference type="RefSeq" id="WP_425569985.1">
    <property type="nucleotide sequence ID" value="NZ_BAABFB010000097.1"/>
</dbReference>
<feature type="domain" description="ChsH2 rubredoxin-like zinc ribbon" evidence="2">
    <location>
        <begin position="11"/>
        <end position="44"/>
    </location>
</feature>